<evidence type="ECO:0000256" key="6">
    <source>
        <dbReference type="ARBA" id="ARBA00022989"/>
    </source>
</evidence>
<evidence type="ECO:0000313" key="11">
    <source>
        <dbReference type="EMBL" id="MBC6992795.1"/>
    </source>
</evidence>
<keyword evidence="3 10" id="KW-0813">Transport</keyword>
<keyword evidence="4 10" id="KW-1003">Cell membrane</keyword>
<dbReference type="PROSITE" id="PS01327">
    <property type="entry name" value="MSCL"/>
    <property type="match status" value="1"/>
</dbReference>
<evidence type="ECO:0000256" key="4">
    <source>
        <dbReference type="ARBA" id="ARBA00022475"/>
    </source>
</evidence>
<dbReference type="Gene3D" id="1.10.1200.120">
    <property type="entry name" value="Large-conductance mechanosensitive channel, MscL, domain 1"/>
    <property type="match status" value="1"/>
</dbReference>
<keyword evidence="12" id="KW-1185">Reference proteome</keyword>
<evidence type="ECO:0000256" key="5">
    <source>
        <dbReference type="ARBA" id="ARBA00022692"/>
    </source>
</evidence>
<proteinExistence type="inferred from homology"/>
<dbReference type="PRINTS" id="PR01264">
    <property type="entry name" value="MECHCHANNEL"/>
</dbReference>
<evidence type="ECO:0000256" key="2">
    <source>
        <dbReference type="ARBA" id="ARBA00007254"/>
    </source>
</evidence>
<evidence type="ECO:0000256" key="3">
    <source>
        <dbReference type="ARBA" id="ARBA00022448"/>
    </source>
</evidence>
<organism evidence="11 12">
    <name type="scientific">Neolewinella lacunae</name>
    <dbReference type="NCBI Taxonomy" id="1517758"/>
    <lineage>
        <taxon>Bacteria</taxon>
        <taxon>Pseudomonadati</taxon>
        <taxon>Bacteroidota</taxon>
        <taxon>Saprospiria</taxon>
        <taxon>Saprospirales</taxon>
        <taxon>Lewinellaceae</taxon>
        <taxon>Neolewinella</taxon>
    </lineage>
</organism>
<dbReference type="GO" id="GO:0005886">
    <property type="term" value="C:plasma membrane"/>
    <property type="evidence" value="ECO:0007669"/>
    <property type="project" value="UniProtKB-SubCell"/>
</dbReference>
<dbReference type="AlphaFoldDB" id="A0A923PHN7"/>
<dbReference type="InterPro" id="IPR036019">
    <property type="entry name" value="MscL_channel"/>
</dbReference>
<keyword evidence="8 10" id="KW-0472">Membrane</keyword>
<evidence type="ECO:0000256" key="8">
    <source>
        <dbReference type="ARBA" id="ARBA00023136"/>
    </source>
</evidence>
<gene>
    <name evidence="10 11" type="primary">mscL</name>
    <name evidence="11" type="ORF">H9S92_01350</name>
</gene>
<dbReference type="EMBL" id="JACSIT010000037">
    <property type="protein sequence ID" value="MBC6992795.1"/>
    <property type="molecule type" value="Genomic_DNA"/>
</dbReference>
<dbReference type="GO" id="GO:0008381">
    <property type="term" value="F:mechanosensitive monoatomic ion channel activity"/>
    <property type="evidence" value="ECO:0007669"/>
    <property type="project" value="UniProtKB-UniRule"/>
</dbReference>
<evidence type="ECO:0000313" key="12">
    <source>
        <dbReference type="Proteomes" id="UP000650081"/>
    </source>
</evidence>
<keyword evidence="7 10" id="KW-0406">Ion transport</keyword>
<evidence type="ECO:0000256" key="10">
    <source>
        <dbReference type="HAMAP-Rule" id="MF_00115"/>
    </source>
</evidence>
<dbReference type="NCBIfam" id="NF001843">
    <property type="entry name" value="PRK00567.1-4"/>
    <property type="match status" value="1"/>
</dbReference>
<feature type="transmembrane region" description="Helical" evidence="10">
    <location>
        <begin position="20"/>
        <end position="42"/>
    </location>
</feature>
<comment type="subunit">
    <text evidence="10">Homopentamer.</text>
</comment>
<evidence type="ECO:0000256" key="1">
    <source>
        <dbReference type="ARBA" id="ARBA00004651"/>
    </source>
</evidence>
<dbReference type="NCBIfam" id="TIGR00220">
    <property type="entry name" value="mscL"/>
    <property type="match status" value="1"/>
</dbReference>
<keyword evidence="6 10" id="KW-1133">Transmembrane helix</keyword>
<keyword evidence="5 10" id="KW-0812">Transmembrane</keyword>
<name>A0A923PHN7_9BACT</name>
<sequence>MSNFLQEFRKFAVKGNMIDLAIGVVIGAAFNQIVDVLVKRIITPPLGYLTTGVDLSDLEWVLKAPVLAADGTVTDPGVVLGYGLLIEAMLDFAIVAFTLFVVIRLINRLKDRSEDETNKEVPTPRDIQLLVDIRDEMRRFNASTPPPKAEAAEV</sequence>
<dbReference type="RefSeq" id="WP_187464928.1">
    <property type="nucleotide sequence ID" value="NZ_JACSIT010000037.1"/>
</dbReference>
<reference evidence="11" key="1">
    <citation type="submission" date="2020-08" db="EMBL/GenBank/DDBJ databases">
        <title>Lewinella bacteria from marine environments.</title>
        <authorList>
            <person name="Zhong Y."/>
        </authorList>
    </citation>
    <scope>NUCLEOTIDE SEQUENCE</scope>
    <source>
        <strain evidence="11">KCTC 42187</strain>
    </source>
</reference>
<dbReference type="InterPro" id="IPR037673">
    <property type="entry name" value="MSC/AndL"/>
</dbReference>
<dbReference type="Proteomes" id="UP000650081">
    <property type="component" value="Unassembled WGS sequence"/>
</dbReference>
<feature type="transmembrane region" description="Helical" evidence="10">
    <location>
        <begin position="79"/>
        <end position="103"/>
    </location>
</feature>
<comment type="similarity">
    <text evidence="2 10">Belongs to the MscL family.</text>
</comment>
<dbReference type="InterPro" id="IPR019823">
    <property type="entry name" value="Mechanosensitive_channel_CS"/>
</dbReference>
<comment type="subcellular location">
    <subcellularLocation>
        <location evidence="1 10">Cell membrane</location>
        <topology evidence="1 10">Multi-pass membrane protein</topology>
    </subcellularLocation>
</comment>
<keyword evidence="9 10" id="KW-0407">Ion channel</keyword>
<dbReference type="InterPro" id="IPR001185">
    <property type="entry name" value="MS_channel"/>
</dbReference>
<dbReference type="SUPFAM" id="SSF81330">
    <property type="entry name" value="Gated mechanosensitive channel"/>
    <property type="match status" value="1"/>
</dbReference>
<comment type="function">
    <text evidence="10">Channel that opens in response to stretch forces in the membrane lipid bilayer. May participate in the regulation of osmotic pressure changes within the cell.</text>
</comment>
<dbReference type="HAMAP" id="MF_00115">
    <property type="entry name" value="MscL"/>
    <property type="match status" value="1"/>
</dbReference>
<evidence type="ECO:0000256" key="7">
    <source>
        <dbReference type="ARBA" id="ARBA00023065"/>
    </source>
</evidence>
<dbReference type="PANTHER" id="PTHR30266:SF2">
    <property type="entry name" value="LARGE-CONDUCTANCE MECHANOSENSITIVE CHANNEL"/>
    <property type="match status" value="1"/>
</dbReference>
<protein>
    <recommendedName>
        <fullName evidence="10">Large-conductance mechanosensitive channel</fullName>
    </recommendedName>
</protein>
<dbReference type="Pfam" id="PF01741">
    <property type="entry name" value="MscL"/>
    <property type="match status" value="1"/>
</dbReference>
<evidence type="ECO:0000256" key="9">
    <source>
        <dbReference type="ARBA" id="ARBA00023303"/>
    </source>
</evidence>
<dbReference type="PANTHER" id="PTHR30266">
    <property type="entry name" value="MECHANOSENSITIVE CHANNEL MSCL"/>
    <property type="match status" value="1"/>
</dbReference>
<accession>A0A923PHN7</accession>
<comment type="caution">
    <text evidence="11">The sequence shown here is derived from an EMBL/GenBank/DDBJ whole genome shotgun (WGS) entry which is preliminary data.</text>
</comment>